<organism evidence="1 2">
    <name type="scientific">Linderina macrospora</name>
    <dbReference type="NCBI Taxonomy" id="4868"/>
    <lineage>
        <taxon>Eukaryota</taxon>
        <taxon>Fungi</taxon>
        <taxon>Fungi incertae sedis</taxon>
        <taxon>Zoopagomycota</taxon>
        <taxon>Kickxellomycotina</taxon>
        <taxon>Kickxellomycetes</taxon>
        <taxon>Kickxellales</taxon>
        <taxon>Kickxellaceae</taxon>
        <taxon>Linderina</taxon>
    </lineage>
</organism>
<dbReference type="EMBL" id="JANBPW010002893">
    <property type="protein sequence ID" value="KAJ1939297.1"/>
    <property type="molecule type" value="Genomic_DNA"/>
</dbReference>
<proteinExistence type="predicted"/>
<name>A0ACC1J672_9FUNG</name>
<protein>
    <submittedName>
        <fullName evidence="1">Uncharacterized protein</fullName>
    </submittedName>
</protein>
<evidence type="ECO:0000313" key="2">
    <source>
        <dbReference type="Proteomes" id="UP001150603"/>
    </source>
</evidence>
<keyword evidence="2" id="KW-1185">Reference proteome</keyword>
<reference evidence="1" key="1">
    <citation type="submission" date="2022-07" db="EMBL/GenBank/DDBJ databases">
        <title>Phylogenomic reconstructions and comparative analyses of Kickxellomycotina fungi.</title>
        <authorList>
            <person name="Reynolds N.K."/>
            <person name="Stajich J.E."/>
            <person name="Barry K."/>
            <person name="Grigoriev I.V."/>
            <person name="Crous P."/>
            <person name="Smith M.E."/>
        </authorList>
    </citation>
    <scope>NUCLEOTIDE SEQUENCE</scope>
    <source>
        <strain evidence="1">NRRL 5244</strain>
    </source>
</reference>
<dbReference type="Proteomes" id="UP001150603">
    <property type="component" value="Unassembled WGS sequence"/>
</dbReference>
<gene>
    <name evidence="1" type="ORF">FBU59_004170</name>
</gene>
<sequence>MQHQAMLNMPINHQPHMAAQMNMYQAQQAAMSGVGLFPVHQQIPAPSPRMQQILKTSPVSQKSHRQPGAEQLPRSDSRQQQQVVGSGLEQQPVSANPGLEQAPEVKPTEESESRSLASVSVQDQQQASLFHLTCLRNSNSR</sequence>
<evidence type="ECO:0000313" key="1">
    <source>
        <dbReference type="EMBL" id="KAJ1939297.1"/>
    </source>
</evidence>
<accession>A0ACC1J672</accession>
<comment type="caution">
    <text evidence="1">The sequence shown here is derived from an EMBL/GenBank/DDBJ whole genome shotgun (WGS) entry which is preliminary data.</text>
</comment>